<evidence type="ECO:0000256" key="8">
    <source>
        <dbReference type="HAMAP-Rule" id="MF_01038"/>
    </source>
</evidence>
<dbReference type="Proteomes" id="UP000318081">
    <property type="component" value="Chromosome"/>
</dbReference>
<reference evidence="12 13" key="1">
    <citation type="submission" date="2019-02" db="EMBL/GenBank/DDBJ databases">
        <title>Deep-cultivation of Planctomycetes and their phenomic and genomic characterization uncovers novel biology.</title>
        <authorList>
            <person name="Wiegand S."/>
            <person name="Jogler M."/>
            <person name="Boedeker C."/>
            <person name="Pinto D."/>
            <person name="Vollmers J."/>
            <person name="Rivas-Marin E."/>
            <person name="Kohn T."/>
            <person name="Peeters S.H."/>
            <person name="Heuer A."/>
            <person name="Rast P."/>
            <person name="Oberbeckmann S."/>
            <person name="Bunk B."/>
            <person name="Jeske O."/>
            <person name="Meyerdierks A."/>
            <person name="Storesund J.E."/>
            <person name="Kallscheuer N."/>
            <person name="Luecker S."/>
            <person name="Lage O.M."/>
            <person name="Pohl T."/>
            <person name="Merkel B.J."/>
            <person name="Hornburger P."/>
            <person name="Mueller R.-W."/>
            <person name="Bruemmer F."/>
            <person name="Labrenz M."/>
            <person name="Spormann A.M."/>
            <person name="Op den Camp H."/>
            <person name="Overmann J."/>
            <person name="Amann R."/>
            <person name="Jetten M.S.M."/>
            <person name="Mascher T."/>
            <person name="Medema M.H."/>
            <person name="Devos D.P."/>
            <person name="Kaster A.-K."/>
            <person name="Ovreas L."/>
            <person name="Rohde M."/>
            <person name="Galperin M.Y."/>
            <person name="Jogler C."/>
        </authorList>
    </citation>
    <scope>NUCLEOTIDE SEQUENCE [LARGE SCALE GENOMIC DNA]</scope>
    <source>
        <strain evidence="12 13">TBK1r</strain>
    </source>
</reference>
<feature type="binding site" evidence="8">
    <location>
        <position position="514"/>
    </location>
    <ligand>
        <name>Mn(2+)</name>
        <dbReference type="ChEBI" id="CHEBI:29035"/>
        <label>1</label>
    </ligand>
</feature>
<keyword evidence="6 8" id="KW-0464">Manganese</keyword>
<feature type="binding site" evidence="8">
    <location>
        <position position="216"/>
    </location>
    <ligand>
        <name>substrate</name>
    </ligand>
</feature>
<comment type="similarity">
    <text evidence="3 8">Belongs to the BPG-independent phosphoglycerate mutase family.</text>
</comment>
<dbReference type="SUPFAM" id="SSF53649">
    <property type="entry name" value="Alkaline phosphatase-like"/>
    <property type="match status" value="1"/>
</dbReference>
<keyword evidence="7 8" id="KW-0413">Isomerase</keyword>
<evidence type="ECO:0000256" key="2">
    <source>
        <dbReference type="ARBA" id="ARBA00004798"/>
    </source>
</evidence>
<accession>A0ABX5XJB8</accession>
<sequence>MRLTRSPTEVLRWPILDQRVSSLTALKPFQPGIEFPLEEAIDRAWIDAWPTLEDAPSGLTFSLFAAENRRQVGNPAPLDPRLIDSRTMTEVRRKPVVLIVRDGWGENPYPEWDKANAVVQGKIPVSDSLMETYPNVLIKTSGEDVGLPAGVMGNSEVGHQNIGAGRIVDQEVMRITRSIREGEFFKNDVLLGTLEHIRKTGGELHILGLMSDGRVHSDLDHALAVVDMYKDSGLPADRLVVHAITDGRDTSPNGGLGYVQKVQDKLDAAGVGRVGTVVGRFYAMDRDLRWDRVQKAYDALTKGAQRTATSAQEAIQAYYDNPTESSRSGDEFIEATSIVPDGGSAATIGDGDAVVFINYRGDRTREITKAFVYDDQQWADIPGGGFDRGAKINDLYYATMTGYETGLPVEVIFEKPPKMPNILGQYVSEKGLNQFRCAETEKYPHVTFFFNDYRDTPFPGQNQEMAQSPRDVSTYDQKPEMSAAEVTQYVLDEIKSGRSELIIVNFANGDMVGHTGVLAAAVKAVETVDACVGKLVDATLDAGGSLVITADHGNCEQMINPETGGPHTAHTTYDVPLIVVEPGLEGKTLRQGGRLADIAPTVLALMGLEKPAEMTGESLIDLS</sequence>
<gene>
    <name evidence="8 12" type="primary">gpmI</name>
    <name evidence="12" type="ORF">TBK1r_07890</name>
</gene>
<dbReference type="GO" id="GO:0004619">
    <property type="term" value="F:phosphoglycerate mutase activity"/>
    <property type="evidence" value="ECO:0007669"/>
    <property type="project" value="UniProtKB-EC"/>
</dbReference>
<organism evidence="12 13">
    <name type="scientific">Stieleria magnilauensis</name>
    <dbReference type="NCBI Taxonomy" id="2527963"/>
    <lineage>
        <taxon>Bacteria</taxon>
        <taxon>Pseudomonadati</taxon>
        <taxon>Planctomycetota</taxon>
        <taxon>Planctomycetia</taxon>
        <taxon>Pirellulales</taxon>
        <taxon>Pirellulaceae</taxon>
        <taxon>Stieleria</taxon>
    </lineage>
</organism>
<keyword evidence="4 8" id="KW-0479">Metal-binding</keyword>
<evidence type="ECO:0000256" key="4">
    <source>
        <dbReference type="ARBA" id="ARBA00022723"/>
    </source>
</evidence>
<comment type="subunit">
    <text evidence="8">Monomer.</text>
</comment>
<evidence type="ECO:0000256" key="3">
    <source>
        <dbReference type="ARBA" id="ARBA00008819"/>
    </source>
</evidence>
<dbReference type="PANTHER" id="PTHR31637:SF0">
    <property type="entry name" value="2,3-BISPHOSPHOGLYCERATE-INDEPENDENT PHOSPHOGLYCERATE MUTASE"/>
    <property type="match status" value="1"/>
</dbReference>
<dbReference type="Gene3D" id="3.40.1450.10">
    <property type="entry name" value="BPG-independent phosphoglycerate mutase, domain B"/>
    <property type="match status" value="1"/>
</dbReference>
<dbReference type="EMBL" id="CP036432">
    <property type="protein sequence ID" value="QDV81867.1"/>
    <property type="molecule type" value="Genomic_DNA"/>
</dbReference>
<dbReference type="Pfam" id="PF01676">
    <property type="entry name" value="Metalloenzyme"/>
    <property type="match status" value="1"/>
</dbReference>
<comment type="pathway">
    <text evidence="2 8">Carbohydrate degradation; glycolysis; pyruvate from D-glyceraldehyde 3-phosphate: step 3/5.</text>
</comment>
<comment type="cofactor">
    <cofactor evidence="8">
        <name>Mn(2+)</name>
        <dbReference type="ChEBI" id="CHEBI:29035"/>
    </cofactor>
    <text evidence="8">Binds 2 manganese ions per subunit.</text>
</comment>
<dbReference type="Gene3D" id="3.40.720.10">
    <property type="entry name" value="Alkaline Phosphatase, subunit A"/>
    <property type="match status" value="1"/>
</dbReference>
<feature type="binding site" evidence="8">
    <location>
        <position position="286"/>
    </location>
    <ligand>
        <name>substrate</name>
    </ligand>
</feature>
<feature type="binding site" evidence="8">
    <location>
        <position position="280"/>
    </location>
    <ligand>
        <name>substrate</name>
    </ligand>
</feature>
<feature type="binding site" evidence="8">
    <location>
        <begin position="360"/>
        <end position="363"/>
    </location>
    <ligand>
        <name>substrate</name>
    </ligand>
</feature>
<dbReference type="NCBIfam" id="TIGR01307">
    <property type="entry name" value="pgm_bpd_ind"/>
    <property type="match status" value="1"/>
</dbReference>
<feature type="binding site" evidence="8">
    <location>
        <position position="442"/>
    </location>
    <ligand>
        <name>substrate</name>
    </ligand>
</feature>
<evidence type="ECO:0000313" key="12">
    <source>
        <dbReference type="EMBL" id="QDV81867.1"/>
    </source>
</evidence>
<feature type="binding site" evidence="8">
    <location>
        <position position="551"/>
    </location>
    <ligand>
        <name>Mn(2+)</name>
        <dbReference type="ChEBI" id="CHEBI:29035"/>
        <label>2</label>
    </ligand>
</feature>
<feature type="binding site" evidence="8">
    <location>
        <position position="102"/>
    </location>
    <ligand>
        <name>Mn(2+)</name>
        <dbReference type="ChEBI" id="CHEBI:29035"/>
        <label>2</label>
    </ligand>
</feature>
<dbReference type="CDD" id="cd16010">
    <property type="entry name" value="iPGM"/>
    <property type="match status" value="1"/>
</dbReference>
<dbReference type="InterPro" id="IPR006124">
    <property type="entry name" value="Metalloenzyme"/>
</dbReference>
<dbReference type="Pfam" id="PF06415">
    <property type="entry name" value="iPGM_N"/>
    <property type="match status" value="1"/>
</dbReference>
<keyword evidence="5 8" id="KW-0324">Glycolysis</keyword>
<feature type="domain" description="BPG-independent PGAM N-terminal" evidence="11">
    <location>
        <begin position="175"/>
        <end position="404"/>
    </location>
</feature>
<dbReference type="PANTHER" id="PTHR31637">
    <property type="entry name" value="2,3-BISPHOSPHOGLYCERATE-INDEPENDENT PHOSPHOGLYCERATE MUTASE"/>
    <property type="match status" value="1"/>
</dbReference>
<dbReference type="InterPro" id="IPR005995">
    <property type="entry name" value="Pgm_bpd_ind"/>
</dbReference>
<protein>
    <recommendedName>
        <fullName evidence="8 9">2,3-bisphosphoglycerate-independent phosphoglycerate mutase</fullName>
        <shortName evidence="8">BPG-independent PGAM</shortName>
        <shortName evidence="8">Phosphoglyceromutase</shortName>
        <shortName evidence="8">iPGM</shortName>
        <ecNumber evidence="8 9">5.4.2.12</ecNumber>
    </recommendedName>
</protein>
<feature type="binding site" evidence="8">
    <location>
        <position position="570"/>
    </location>
    <ligand>
        <name>Mn(2+)</name>
        <dbReference type="ChEBI" id="CHEBI:29035"/>
        <label>1</label>
    </ligand>
</feature>
<evidence type="ECO:0000259" key="10">
    <source>
        <dbReference type="Pfam" id="PF01676"/>
    </source>
</evidence>
<keyword evidence="13" id="KW-1185">Reference proteome</keyword>
<feature type="binding site" evidence="8">
    <location>
        <position position="552"/>
    </location>
    <ligand>
        <name>Mn(2+)</name>
        <dbReference type="ChEBI" id="CHEBI:29035"/>
        <label>2</label>
    </ligand>
</feature>
<dbReference type="InterPro" id="IPR017850">
    <property type="entry name" value="Alkaline_phosphatase_core_sf"/>
</dbReference>
<evidence type="ECO:0000313" key="13">
    <source>
        <dbReference type="Proteomes" id="UP000318081"/>
    </source>
</evidence>
<evidence type="ECO:0000256" key="1">
    <source>
        <dbReference type="ARBA" id="ARBA00000370"/>
    </source>
</evidence>
<dbReference type="HAMAP" id="MF_01038">
    <property type="entry name" value="GpmI"/>
    <property type="match status" value="1"/>
</dbReference>
<evidence type="ECO:0000256" key="5">
    <source>
        <dbReference type="ARBA" id="ARBA00023152"/>
    </source>
</evidence>
<feature type="active site" description="Phosphoserine intermediate" evidence="8">
    <location>
        <position position="155"/>
    </location>
</feature>
<proteinExistence type="inferred from homology"/>
<evidence type="ECO:0000256" key="7">
    <source>
        <dbReference type="ARBA" id="ARBA00023235"/>
    </source>
</evidence>
<dbReference type="InterPro" id="IPR036646">
    <property type="entry name" value="PGAM_B_sf"/>
</dbReference>
<feature type="binding site" evidence="8">
    <location>
        <position position="510"/>
    </location>
    <ligand>
        <name>Mn(2+)</name>
        <dbReference type="ChEBI" id="CHEBI:29035"/>
        <label>1</label>
    </ligand>
</feature>
<feature type="binding site" evidence="8">
    <location>
        <position position="155"/>
    </location>
    <ligand>
        <name>Mn(2+)</name>
        <dbReference type="ChEBI" id="CHEBI:29035"/>
        <label>2</label>
    </ligand>
</feature>
<feature type="domain" description="Metalloenzyme" evidence="10">
    <location>
        <begin position="94"/>
        <end position="610"/>
    </location>
</feature>
<dbReference type="InterPro" id="IPR011258">
    <property type="entry name" value="BPG-indep_PGM_N"/>
</dbReference>
<comment type="catalytic activity">
    <reaction evidence="1 8">
        <text>(2R)-2-phosphoglycerate = (2R)-3-phosphoglycerate</text>
        <dbReference type="Rhea" id="RHEA:15901"/>
        <dbReference type="ChEBI" id="CHEBI:58272"/>
        <dbReference type="ChEBI" id="CHEBI:58289"/>
        <dbReference type="EC" id="5.4.2.12"/>
    </reaction>
</comment>
<evidence type="ECO:0000256" key="9">
    <source>
        <dbReference type="NCBIfam" id="TIGR01307"/>
    </source>
</evidence>
<evidence type="ECO:0000256" key="6">
    <source>
        <dbReference type="ARBA" id="ARBA00023211"/>
    </source>
</evidence>
<dbReference type="EC" id="5.4.2.12" evidence="8 9"/>
<evidence type="ECO:0000259" key="11">
    <source>
        <dbReference type="Pfam" id="PF06415"/>
    </source>
</evidence>
<name>A0ABX5XJB8_9BACT</name>
<dbReference type="SUPFAM" id="SSF64158">
    <property type="entry name" value="2,3-Bisphosphoglycerate-independent phosphoglycerate mutase, substrate-binding domain"/>
    <property type="match status" value="1"/>
</dbReference>
<feature type="binding site" evidence="8">
    <location>
        <begin position="248"/>
        <end position="249"/>
    </location>
    <ligand>
        <name>substrate</name>
    </ligand>
</feature>
<comment type="function">
    <text evidence="8">Catalyzes the interconversion of 2-phosphoglycerate and 3-phosphoglycerate.</text>
</comment>